<evidence type="ECO:0000313" key="2">
    <source>
        <dbReference type="EMBL" id="KKK51601.1"/>
    </source>
</evidence>
<sequence>TVGSNPTQGTKPEGCRGFDSRTGYQTANDWASLCRIARWEPIGDSLPLTR</sequence>
<name>A0A0F8YUC2_9ZZZZ</name>
<organism evidence="2">
    <name type="scientific">marine sediment metagenome</name>
    <dbReference type="NCBI Taxonomy" id="412755"/>
    <lineage>
        <taxon>unclassified sequences</taxon>
        <taxon>metagenomes</taxon>
        <taxon>ecological metagenomes</taxon>
    </lineage>
</organism>
<feature type="region of interest" description="Disordered" evidence="1">
    <location>
        <begin position="1"/>
        <end position="21"/>
    </location>
</feature>
<dbReference type="EMBL" id="LAZR01067429">
    <property type="protein sequence ID" value="KKK51601.1"/>
    <property type="molecule type" value="Genomic_DNA"/>
</dbReference>
<accession>A0A0F8YUC2</accession>
<gene>
    <name evidence="2" type="ORF">LCGC14_3113320</name>
</gene>
<feature type="compositionally biased region" description="Polar residues" evidence="1">
    <location>
        <begin position="1"/>
        <end position="10"/>
    </location>
</feature>
<reference evidence="2" key="1">
    <citation type="journal article" date="2015" name="Nature">
        <title>Complex archaea that bridge the gap between prokaryotes and eukaryotes.</title>
        <authorList>
            <person name="Spang A."/>
            <person name="Saw J.H."/>
            <person name="Jorgensen S.L."/>
            <person name="Zaremba-Niedzwiedzka K."/>
            <person name="Martijn J."/>
            <person name="Lind A.E."/>
            <person name="van Eijk R."/>
            <person name="Schleper C."/>
            <person name="Guy L."/>
            <person name="Ettema T.J."/>
        </authorList>
    </citation>
    <scope>NUCLEOTIDE SEQUENCE</scope>
</reference>
<proteinExistence type="predicted"/>
<evidence type="ECO:0000256" key="1">
    <source>
        <dbReference type="SAM" id="MobiDB-lite"/>
    </source>
</evidence>
<comment type="caution">
    <text evidence="2">The sequence shown here is derived from an EMBL/GenBank/DDBJ whole genome shotgun (WGS) entry which is preliminary data.</text>
</comment>
<protein>
    <submittedName>
        <fullName evidence="2">Uncharacterized protein</fullName>
    </submittedName>
</protein>
<dbReference type="AlphaFoldDB" id="A0A0F8YUC2"/>
<feature type="non-terminal residue" evidence="2">
    <location>
        <position position="1"/>
    </location>
</feature>